<keyword evidence="1" id="KW-0175">Coiled coil</keyword>
<evidence type="ECO:0000256" key="2">
    <source>
        <dbReference type="SAM" id="MobiDB-lite"/>
    </source>
</evidence>
<dbReference type="Proteomes" id="UP000579812">
    <property type="component" value="Unassembled WGS sequence"/>
</dbReference>
<feature type="coiled-coil region" evidence="1">
    <location>
        <begin position="56"/>
        <end position="83"/>
    </location>
</feature>
<feature type="compositionally biased region" description="Basic residues" evidence="2">
    <location>
        <begin position="1"/>
        <end position="12"/>
    </location>
</feature>
<evidence type="ECO:0000256" key="1">
    <source>
        <dbReference type="SAM" id="Coils"/>
    </source>
</evidence>
<evidence type="ECO:0000313" key="3">
    <source>
        <dbReference type="EMBL" id="KAF4110747.1"/>
    </source>
</evidence>
<dbReference type="EMBL" id="JAAMOB010000007">
    <property type="protein sequence ID" value="KAF4110747.1"/>
    <property type="molecule type" value="Genomic_DNA"/>
</dbReference>
<name>A0A7J6CTR2_9TELE</name>
<protein>
    <submittedName>
        <fullName evidence="3">Uncharacterized protein</fullName>
    </submittedName>
</protein>
<keyword evidence="4" id="KW-1185">Reference proteome</keyword>
<evidence type="ECO:0000313" key="4">
    <source>
        <dbReference type="Proteomes" id="UP000579812"/>
    </source>
</evidence>
<reference evidence="3 4" key="1">
    <citation type="submission" date="2020-04" db="EMBL/GenBank/DDBJ databases">
        <title>Chromosome-level genome assembly of a cyprinid fish Onychostoma macrolepis by integration of Nanopore Sequencing, Bionano and Hi-C technology.</title>
        <authorList>
            <person name="Wang D."/>
        </authorList>
    </citation>
    <scope>NUCLEOTIDE SEQUENCE [LARGE SCALE GENOMIC DNA]</scope>
    <source>
        <strain evidence="3">SWU-2019</strain>
        <tissue evidence="3">Muscle</tissue>
    </source>
</reference>
<gene>
    <name evidence="3" type="ORF">G5714_007778</name>
</gene>
<accession>A0A7J6CTR2</accession>
<comment type="caution">
    <text evidence="3">The sequence shown here is derived from an EMBL/GenBank/DDBJ whole genome shotgun (WGS) entry which is preliminary data.</text>
</comment>
<organism evidence="3 4">
    <name type="scientific">Onychostoma macrolepis</name>
    <dbReference type="NCBI Taxonomy" id="369639"/>
    <lineage>
        <taxon>Eukaryota</taxon>
        <taxon>Metazoa</taxon>
        <taxon>Chordata</taxon>
        <taxon>Craniata</taxon>
        <taxon>Vertebrata</taxon>
        <taxon>Euteleostomi</taxon>
        <taxon>Actinopterygii</taxon>
        <taxon>Neopterygii</taxon>
        <taxon>Teleostei</taxon>
        <taxon>Ostariophysi</taxon>
        <taxon>Cypriniformes</taxon>
        <taxon>Cyprinidae</taxon>
        <taxon>Acrossocheilinae</taxon>
        <taxon>Onychostoma</taxon>
    </lineage>
</organism>
<feature type="region of interest" description="Disordered" evidence="2">
    <location>
        <begin position="1"/>
        <end position="47"/>
    </location>
</feature>
<dbReference type="AlphaFoldDB" id="A0A7J6CTR2"/>
<proteinExistence type="predicted"/>
<feature type="compositionally biased region" description="Polar residues" evidence="2">
    <location>
        <begin position="33"/>
        <end position="46"/>
    </location>
</feature>
<sequence length="94" mass="10725">MAMLKRKLKLQHKQQESVPESSKDATPDDLEENVTSLPSCSSQGSDASIFPMKMKIEFLEEKIKWQEKMIGELENERDFLREQVLGKAKGQDVG</sequence>